<feature type="region of interest" description="Disordered" evidence="1">
    <location>
        <begin position="144"/>
        <end position="163"/>
    </location>
</feature>
<proteinExistence type="predicted"/>
<protein>
    <recommendedName>
        <fullName evidence="6">Gram-positive cocci surface proteins LPxTG domain-containing protein</fullName>
    </recommendedName>
</protein>
<gene>
    <name evidence="4" type="ORF">R2D22_29485</name>
</gene>
<evidence type="ECO:0000256" key="2">
    <source>
        <dbReference type="SAM" id="Phobius"/>
    </source>
</evidence>
<sequence length="220" mass="21727">MSVRPLLSAGALTAGAALAALTAAPVPAAAAPGPAPGEGGDVRIHQIGTPFDDPRTDPTVCAFYLAATGFGALDAVSWTIAPQPHEADGHSVAGRISLTGGSGQTSRLALPAGTYRLGWARQGAEGVGTHKAFTVSCPPDAAGEDAKNGNAAPPHARAAAAPAPYEGIRAEGAQVTSADDERADGDSTVFGVGSGLAALLAGGAGLVLAHRSRRRDDEPA</sequence>
<accession>A0ABZ0M0J4</accession>
<dbReference type="EMBL" id="CP137573">
    <property type="protein sequence ID" value="WOX25285.1"/>
    <property type="molecule type" value="Genomic_DNA"/>
</dbReference>
<dbReference type="RefSeq" id="WP_318107750.1">
    <property type="nucleotide sequence ID" value="NZ_CP137573.1"/>
</dbReference>
<evidence type="ECO:0008006" key="6">
    <source>
        <dbReference type="Google" id="ProtNLM"/>
    </source>
</evidence>
<feature type="chain" id="PRO_5045663109" description="Gram-positive cocci surface proteins LPxTG domain-containing protein" evidence="3">
    <location>
        <begin position="20"/>
        <end position="220"/>
    </location>
</feature>
<keyword evidence="5" id="KW-1185">Reference proteome</keyword>
<keyword evidence="3" id="KW-0732">Signal</keyword>
<reference evidence="4 5" key="1">
    <citation type="submission" date="2023-10" db="EMBL/GenBank/DDBJ databases">
        <title>The genome sequence of Streptomyces sp. HUAS YS2.</title>
        <authorList>
            <person name="Mo P."/>
        </authorList>
    </citation>
    <scope>NUCLEOTIDE SEQUENCE [LARGE SCALE GENOMIC DNA]</scope>
    <source>
        <strain evidence="4 5">HUAS YS2</strain>
    </source>
</reference>
<keyword evidence="2" id="KW-0812">Transmembrane</keyword>
<feature type="signal peptide" evidence="3">
    <location>
        <begin position="1"/>
        <end position="19"/>
    </location>
</feature>
<evidence type="ECO:0000313" key="5">
    <source>
        <dbReference type="Proteomes" id="UP001301731"/>
    </source>
</evidence>
<evidence type="ECO:0000256" key="3">
    <source>
        <dbReference type="SAM" id="SignalP"/>
    </source>
</evidence>
<evidence type="ECO:0000256" key="1">
    <source>
        <dbReference type="SAM" id="MobiDB-lite"/>
    </source>
</evidence>
<dbReference type="Proteomes" id="UP001301731">
    <property type="component" value="Chromosome"/>
</dbReference>
<feature type="compositionally biased region" description="Low complexity" evidence="1">
    <location>
        <begin position="151"/>
        <end position="163"/>
    </location>
</feature>
<evidence type="ECO:0000313" key="4">
    <source>
        <dbReference type="EMBL" id="WOX25285.1"/>
    </source>
</evidence>
<feature type="transmembrane region" description="Helical" evidence="2">
    <location>
        <begin position="189"/>
        <end position="209"/>
    </location>
</feature>
<name>A0ABZ0M0J4_9ACTN</name>
<keyword evidence="2" id="KW-1133">Transmembrane helix</keyword>
<keyword evidence="2" id="KW-0472">Membrane</keyword>
<organism evidence="4 5">
    <name type="scientific">Streptomyces solicathayae</name>
    <dbReference type="NCBI Taxonomy" id="3081768"/>
    <lineage>
        <taxon>Bacteria</taxon>
        <taxon>Bacillati</taxon>
        <taxon>Actinomycetota</taxon>
        <taxon>Actinomycetes</taxon>
        <taxon>Kitasatosporales</taxon>
        <taxon>Streptomycetaceae</taxon>
        <taxon>Streptomyces</taxon>
    </lineage>
</organism>